<dbReference type="PANTHER" id="PTHR16291">
    <property type="entry name" value="NUCLEAR CAP-BINDING PROTEIN SUBUNIT 3"/>
    <property type="match status" value="1"/>
</dbReference>
<dbReference type="PANTHER" id="PTHR16291:SF0">
    <property type="entry name" value="NUCLEAR CAP-BINDING PROTEIN SUBUNIT 3"/>
    <property type="match status" value="1"/>
</dbReference>
<dbReference type="GO" id="GO:0006370">
    <property type="term" value="P:7-methylguanosine mRNA capping"/>
    <property type="evidence" value="ECO:0007669"/>
    <property type="project" value="UniProtKB-KW"/>
</dbReference>
<evidence type="ECO:0000313" key="5">
    <source>
        <dbReference type="Ensembl" id="ENSEBUP00000006931.1"/>
    </source>
</evidence>
<keyword evidence="3" id="KW-0507">mRNA processing</keyword>
<feature type="region of interest" description="Disordered" evidence="4">
    <location>
        <begin position="310"/>
        <end position="571"/>
    </location>
</feature>
<keyword evidence="3" id="KW-0506">mRNA capping</keyword>
<reference evidence="5" key="1">
    <citation type="submission" date="2025-05" db="UniProtKB">
        <authorList>
            <consortium name="Ensembl"/>
        </authorList>
    </citation>
    <scope>IDENTIFICATION</scope>
</reference>
<feature type="compositionally biased region" description="Basic residues" evidence="4">
    <location>
        <begin position="494"/>
        <end position="504"/>
    </location>
</feature>
<evidence type="ECO:0000256" key="2">
    <source>
        <dbReference type="ARBA" id="ARBA00019876"/>
    </source>
</evidence>
<evidence type="ECO:0000256" key="1">
    <source>
        <dbReference type="ARBA" id="ARBA00006069"/>
    </source>
</evidence>
<dbReference type="GO" id="GO:0000340">
    <property type="term" value="F:RNA 7-methylguanosine cap binding"/>
    <property type="evidence" value="ECO:0007669"/>
    <property type="project" value="InterPro"/>
</dbReference>
<feature type="region of interest" description="Disordered" evidence="4">
    <location>
        <begin position="217"/>
        <end position="237"/>
    </location>
</feature>
<evidence type="ECO:0000313" key="6">
    <source>
        <dbReference type="Proteomes" id="UP000694388"/>
    </source>
</evidence>
<dbReference type="GeneTree" id="ENSGT00390000005712"/>
<dbReference type="GO" id="GO:0003729">
    <property type="term" value="F:mRNA binding"/>
    <property type="evidence" value="ECO:0007669"/>
    <property type="project" value="InterPro"/>
</dbReference>
<feature type="compositionally biased region" description="Basic and acidic residues" evidence="4">
    <location>
        <begin position="452"/>
        <end position="463"/>
    </location>
</feature>
<dbReference type="InterPro" id="IPR019416">
    <property type="entry name" value="NCBP3"/>
</dbReference>
<sequence>MAAPVRPGLRLNLKVSVDVDELSGEEEPMDVVEAEEETEEQRAAFGAVTVRRSYKDLLPVTNRRYENKAGTFVTGIDTMSKEAIERKEERARRFHLRNEEGSSWSELQLELSEIRRAIPGVRLEALCLQGVEDFSTEQVFEIFRSYGPASIEWINDSTCNVVWLDEHSATRVLLNLGVLPTEPAAPQPDSTDASDTGRGGDEYLTLTSDCTVGEVDCEGERKTKSQEGKPNPEEAQRQREALLRNEMRTLRGNSTNQRPMLLRFATQADKKELGAARRSRYYLKYGNPNYGGMRGLLSSSWKRRYNSHRLHGDADERREERAGQGRRETVDFRKGRPDSPTDTIPEEDEGAGSEDGGGCDAIRATQRLDHCLATKKDPHGIPNHSKGNRSKAESSSSDEMDYELELRRLGGSTEVPSSGIKLSRMTMYADEVEAQLKRIRKKSSPKYPLEPSKVEENRRDIKSRLGRRGSSKTEEGGSKESPKKGPKDTSNKGVKQRLGKRSHSPKGDRCPISVAVHGEEPSDVHSRLGGYEHTEISTKKEGTLWSRLGTPAGPTGGKVAKSKTSCDSSSLYQHDDDAEVQLAWGAVLRKKSKNRAETLSKLPSLQIKITRRSSESD</sequence>
<keyword evidence="6" id="KW-1185">Reference proteome</keyword>
<dbReference type="Proteomes" id="UP000694388">
    <property type="component" value="Unplaced"/>
</dbReference>
<feature type="compositionally biased region" description="Basic and acidic residues" evidence="4">
    <location>
        <begin position="517"/>
        <end position="542"/>
    </location>
</feature>
<feature type="region of interest" description="Disordered" evidence="4">
    <location>
        <begin position="180"/>
        <end position="203"/>
    </location>
</feature>
<dbReference type="Ensembl" id="ENSEBUT00000007375.1">
    <property type="protein sequence ID" value="ENSEBUP00000006910.1"/>
    <property type="gene ID" value="ENSEBUG00000004541.1"/>
</dbReference>
<comment type="similarity">
    <text evidence="1">Belongs to the NCBP3 family.</text>
</comment>
<name>A0A8C4NM03_EPTBU</name>
<feature type="compositionally biased region" description="Polar residues" evidence="4">
    <location>
        <begin position="562"/>
        <end position="571"/>
    </location>
</feature>
<feature type="compositionally biased region" description="Basic and acidic residues" evidence="4">
    <location>
        <begin position="366"/>
        <end position="379"/>
    </location>
</feature>
<dbReference type="OMA" id="QYSRPRP"/>
<feature type="compositionally biased region" description="Basic and acidic residues" evidence="4">
    <location>
        <begin position="310"/>
        <end position="339"/>
    </location>
</feature>
<accession>A0A8C4NM03</accession>
<feature type="compositionally biased region" description="Basic and acidic residues" evidence="4">
    <location>
        <begin position="471"/>
        <end position="490"/>
    </location>
</feature>
<feature type="compositionally biased region" description="Basic and acidic residues" evidence="4">
    <location>
        <begin position="218"/>
        <end position="237"/>
    </location>
</feature>
<dbReference type="Ensembl" id="ENSEBUT00000007396.1">
    <property type="protein sequence ID" value="ENSEBUP00000006931.1"/>
    <property type="gene ID" value="ENSEBUG00000004541.1"/>
</dbReference>
<protein>
    <recommendedName>
        <fullName evidence="2">Nuclear cap-binding protein subunit 3</fullName>
    </recommendedName>
</protein>
<dbReference type="Pfam" id="PF10309">
    <property type="entry name" value="NCBP3"/>
    <property type="match status" value="1"/>
</dbReference>
<proteinExistence type="inferred from homology"/>
<evidence type="ECO:0000256" key="4">
    <source>
        <dbReference type="SAM" id="MobiDB-lite"/>
    </source>
</evidence>
<dbReference type="AlphaFoldDB" id="A0A8C4NM03"/>
<dbReference type="GO" id="GO:0005634">
    <property type="term" value="C:nucleus"/>
    <property type="evidence" value="ECO:0007669"/>
    <property type="project" value="TreeGrafter"/>
</dbReference>
<organism evidence="5 6">
    <name type="scientific">Eptatretus burgeri</name>
    <name type="common">Inshore hagfish</name>
    <dbReference type="NCBI Taxonomy" id="7764"/>
    <lineage>
        <taxon>Eukaryota</taxon>
        <taxon>Metazoa</taxon>
        <taxon>Chordata</taxon>
        <taxon>Craniata</taxon>
        <taxon>Vertebrata</taxon>
        <taxon>Cyclostomata</taxon>
        <taxon>Myxini</taxon>
        <taxon>Myxiniformes</taxon>
        <taxon>Myxinidae</taxon>
        <taxon>Eptatretinae</taxon>
        <taxon>Eptatretus</taxon>
    </lineage>
</organism>
<evidence type="ECO:0000256" key="3">
    <source>
        <dbReference type="ARBA" id="ARBA00023042"/>
    </source>
</evidence>